<proteinExistence type="inferred from homology"/>
<dbReference type="PANTHER" id="PTHR42792">
    <property type="entry name" value="FLAGELLIN"/>
    <property type="match status" value="1"/>
</dbReference>
<dbReference type="InterPro" id="IPR001492">
    <property type="entry name" value="Flagellin"/>
</dbReference>
<reference evidence="7" key="1">
    <citation type="journal article" date="2020" name="mSystems">
        <title>Genome- and Community-Level Interaction Insights into Carbon Utilization and Element Cycling Functions of Hydrothermarchaeota in Hydrothermal Sediment.</title>
        <authorList>
            <person name="Zhou Z."/>
            <person name="Liu Y."/>
            <person name="Xu W."/>
            <person name="Pan J."/>
            <person name="Luo Z.H."/>
            <person name="Li M."/>
        </authorList>
    </citation>
    <scope>NUCLEOTIDE SEQUENCE [LARGE SCALE GENOMIC DNA]</scope>
    <source>
        <strain evidence="7">HyVt-483</strain>
    </source>
</reference>
<comment type="subcellular location">
    <subcellularLocation>
        <location evidence="1">Bacterial flagellum</location>
    </subcellularLocation>
</comment>
<dbReference type="SUPFAM" id="SSF64518">
    <property type="entry name" value="Phase 1 flagellin"/>
    <property type="match status" value="1"/>
</dbReference>
<dbReference type="Pfam" id="PF00700">
    <property type="entry name" value="Flagellin_C"/>
    <property type="match status" value="1"/>
</dbReference>
<keyword evidence="7" id="KW-0969">Cilium</keyword>
<dbReference type="NCBIfam" id="TIGR02550">
    <property type="entry name" value="flagell_flgL"/>
    <property type="match status" value="1"/>
</dbReference>
<evidence type="ECO:0000256" key="4">
    <source>
        <dbReference type="SAM" id="Coils"/>
    </source>
</evidence>
<evidence type="ECO:0000256" key="3">
    <source>
        <dbReference type="ARBA" id="ARBA00023143"/>
    </source>
</evidence>
<dbReference type="GO" id="GO:0005198">
    <property type="term" value="F:structural molecule activity"/>
    <property type="evidence" value="ECO:0007669"/>
    <property type="project" value="InterPro"/>
</dbReference>
<feature type="domain" description="Flagellin N-terminal" evidence="5">
    <location>
        <begin position="4"/>
        <end position="138"/>
    </location>
</feature>
<dbReference type="GO" id="GO:0009424">
    <property type="term" value="C:bacterial-type flagellum hook"/>
    <property type="evidence" value="ECO:0007669"/>
    <property type="project" value="InterPro"/>
</dbReference>
<keyword evidence="7" id="KW-0966">Cell projection</keyword>
<evidence type="ECO:0000256" key="1">
    <source>
        <dbReference type="ARBA" id="ARBA00004365"/>
    </source>
</evidence>
<feature type="domain" description="Flagellin C-terminal" evidence="6">
    <location>
        <begin position="232"/>
        <end position="313"/>
    </location>
</feature>
<name>A0A7C3CZJ6_9BACT</name>
<accession>A0A7C3CZJ6</accession>
<evidence type="ECO:0000313" key="7">
    <source>
        <dbReference type="EMBL" id="HFC98628.1"/>
    </source>
</evidence>
<dbReference type="GO" id="GO:0071973">
    <property type="term" value="P:bacterial-type flagellum-dependent cell motility"/>
    <property type="evidence" value="ECO:0007669"/>
    <property type="project" value="InterPro"/>
</dbReference>
<evidence type="ECO:0000259" key="6">
    <source>
        <dbReference type="Pfam" id="PF00700"/>
    </source>
</evidence>
<dbReference type="AlphaFoldDB" id="A0A7C3CZJ6"/>
<gene>
    <name evidence="7" type="primary">flgL</name>
    <name evidence="7" type="ORF">ENJ40_09290</name>
</gene>
<dbReference type="InterPro" id="IPR046358">
    <property type="entry name" value="Flagellin_C"/>
</dbReference>
<evidence type="ECO:0000256" key="2">
    <source>
        <dbReference type="ARBA" id="ARBA00005709"/>
    </source>
</evidence>
<keyword evidence="3" id="KW-0975">Bacterial flagellum</keyword>
<comment type="similarity">
    <text evidence="2">Belongs to the bacterial flagellin family.</text>
</comment>
<keyword evidence="7" id="KW-0282">Flagellum</keyword>
<dbReference type="Proteomes" id="UP000886043">
    <property type="component" value="Unassembled WGS sequence"/>
</dbReference>
<sequence>MRISMRTMYEGLLTDLEHLTDDIHKYQVQIASGKLYDRPSQAPVKLNYALGYRKALQEVDRYQTSIREAKAFLRTTEGALSGLEDVVMRAKELALQAANDTQSPESRKAIAKEVDNLLEEALSLANTTHAGRYVFAGNHPTGYSAGKKPFELVKKALPGGEVVERVVYHGGREDFYQGYAKGSKILVGRNGEEAIMASGIFETLIGLKKTLLNNNEVDPHQEVEDIQRHIARLDKVLQHLVQERTDLGARMDHLEVKENLYQDLQNTLKENLSDVEDTDLLEAVSKLSAKQTAYEAALKAAARTMQLSLVNFL</sequence>
<evidence type="ECO:0000259" key="5">
    <source>
        <dbReference type="Pfam" id="PF00669"/>
    </source>
</evidence>
<dbReference type="InterPro" id="IPR013384">
    <property type="entry name" value="Flagell_FlgL"/>
</dbReference>
<organism evidence="7">
    <name type="scientific">Thermosulfurimonas dismutans</name>
    <dbReference type="NCBI Taxonomy" id="999894"/>
    <lineage>
        <taxon>Bacteria</taxon>
        <taxon>Pseudomonadati</taxon>
        <taxon>Thermodesulfobacteriota</taxon>
        <taxon>Thermodesulfobacteria</taxon>
        <taxon>Thermodesulfobacteriales</taxon>
        <taxon>Thermodesulfobacteriaceae</taxon>
        <taxon>Thermosulfurimonas</taxon>
    </lineage>
</organism>
<dbReference type="Gene3D" id="1.20.1330.10">
    <property type="entry name" value="f41 fragment of flagellin, N-terminal domain"/>
    <property type="match status" value="1"/>
</dbReference>
<dbReference type="EMBL" id="DRMH01000129">
    <property type="protein sequence ID" value="HFC98628.1"/>
    <property type="molecule type" value="Genomic_DNA"/>
</dbReference>
<dbReference type="InterPro" id="IPR001029">
    <property type="entry name" value="Flagellin_N"/>
</dbReference>
<feature type="coiled-coil region" evidence="4">
    <location>
        <begin position="223"/>
        <end position="274"/>
    </location>
</feature>
<keyword evidence="4" id="KW-0175">Coiled coil</keyword>
<comment type="caution">
    <text evidence="7">The sequence shown here is derived from an EMBL/GenBank/DDBJ whole genome shotgun (WGS) entry which is preliminary data.</text>
</comment>
<dbReference type="PANTHER" id="PTHR42792:SF1">
    <property type="entry name" value="FLAGELLAR HOOK-ASSOCIATED PROTEIN 3"/>
    <property type="match status" value="1"/>
</dbReference>
<protein>
    <submittedName>
        <fullName evidence="7">Flagellar hook-associated protein 3</fullName>
    </submittedName>
</protein>
<dbReference type="Pfam" id="PF00669">
    <property type="entry name" value="Flagellin_N"/>
    <property type="match status" value="1"/>
</dbReference>